<accession>A0ABQ3IR46</accession>
<dbReference type="InterPro" id="IPR050445">
    <property type="entry name" value="Bact_polysacc_biosynth/exp"/>
</dbReference>
<dbReference type="NCBIfam" id="TIGR03007">
    <property type="entry name" value="pepcterm_ChnLen"/>
    <property type="match status" value="1"/>
</dbReference>
<feature type="coiled-coil region" evidence="1">
    <location>
        <begin position="170"/>
        <end position="240"/>
    </location>
</feature>
<dbReference type="PANTHER" id="PTHR32309">
    <property type="entry name" value="TYROSINE-PROTEIN KINASE"/>
    <property type="match status" value="1"/>
</dbReference>
<dbReference type="EMBL" id="BNAH01000006">
    <property type="protein sequence ID" value="GHE89341.1"/>
    <property type="molecule type" value="Genomic_DNA"/>
</dbReference>
<protein>
    <submittedName>
        <fullName evidence="4">Chain-length determining protein</fullName>
    </submittedName>
</protein>
<organism evidence="4 5">
    <name type="scientific">Thalassotalea profundi</name>
    <dbReference type="NCBI Taxonomy" id="2036687"/>
    <lineage>
        <taxon>Bacteria</taxon>
        <taxon>Pseudomonadati</taxon>
        <taxon>Pseudomonadota</taxon>
        <taxon>Gammaproteobacteria</taxon>
        <taxon>Alteromonadales</taxon>
        <taxon>Colwelliaceae</taxon>
        <taxon>Thalassotalea</taxon>
    </lineage>
</organism>
<feature type="coiled-coil region" evidence="1">
    <location>
        <begin position="337"/>
        <end position="395"/>
    </location>
</feature>
<dbReference type="Gene3D" id="1.20.5.340">
    <property type="match status" value="1"/>
</dbReference>
<dbReference type="InterPro" id="IPR014345">
    <property type="entry name" value="XrtA_polysacc_chain"/>
</dbReference>
<name>A0ABQ3IR46_9GAMM</name>
<keyword evidence="5" id="KW-1185">Reference proteome</keyword>
<evidence type="ECO:0000256" key="1">
    <source>
        <dbReference type="SAM" id="Coils"/>
    </source>
</evidence>
<evidence type="ECO:0000313" key="4">
    <source>
        <dbReference type="EMBL" id="GHE89341.1"/>
    </source>
</evidence>
<dbReference type="PANTHER" id="PTHR32309:SF13">
    <property type="entry name" value="FERRIC ENTEROBACTIN TRANSPORT PROTEIN FEPE"/>
    <property type="match status" value="1"/>
</dbReference>
<gene>
    <name evidence="4" type="ORF">GCM10011501_18580</name>
</gene>
<keyword evidence="2" id="KW-0812">Transmembrane</keyword>
<keyword evidence="2" id="KW-1133">Transmembrane helix</keyword>
<evidence type="ECO:0000256" key="2">
    <source>
        <dbReference type="SAM" id="Phobius"/>
    </source>
</evidence>
<feature type="transmembrane region" description="Helical" evidence="2">
    <location>
        <begin position="496"/>
        <end position="517"/>
    </location>
</feature>
<evidence type="ECO:0000313" key="5">
    <source>
        <dbReference type="Proteomes" id="UP000626370"/>
    </source>
</evidence>
<keyword evidence="1" id="KW-0175">Coiled coil</keyword>
<dbReference type="RefSeq" id="WP_189377987.1">
    <property type="nucleotide sequence ID" value="NZ_BNAH01000006.1"/>
</dbReference>
<dbReference type="SUPFAM" id="SSF57997">
    <property type="entry name" value="Tropomyosin"/>
    <property type="match status" value="1"/>
</dbReference>
<comment type="caution">
    <text evidence="4">The sequence shown here is derived from an EMBL/GenBank/DDBJ whole genome shotgun (WGS) entry which is preliminary data.</text>
</comment>
<dbReference type="Proteomes" id="UP000626370">
    <property type="component" value="Unassembled WGS sequence"/>
</dbReference>
<feature type="domain" description="Tyrosine-protein kinase G-rich" evidence="3">
    <location>
        <begin position="373"/>
        <end position="451"/>
    </location>
</feature>
<dbReference type="InterPro" id="IPR032807">
    <property type="entry name" value="GNVR"/>
</dbReference>
<feature type="transmembrane region" description="Helical" evidence="2">
    <location>
        <begin position="21"/>
        <end position="37"/>
    </location>
</feature>
<sequence length="529" mass="59762">MQEIIEQIVDYLKGIWIKRRYLIIATWLICPIGWYVVAQLDDVYESEATVFADTQSILGPLLKGITVSTDTEKQIELMVRTLLSRDNLERISRMTDLDVTVNTPVQYEELITDLKDEIKIDKIGGRNQNIFKITYEHQNPEVAKNVVQSVLTVFIESMLGESRSDSDSAQRFLDSQIKEYENRLTASEAKLTDFKQKYSGVLPNQYGGYYQKLTIAKEQLKAIELSILETKTQLESARAQLPKKGDEASQAQNNIVGENTIQTTFDSRIEELEAALDNLLLRYTEKHPDVVEVKNRLALLTKQREKEIEDFLNSSENGSGSYNLSQNPVTQGIMIQINQLENQIASATVRANSYQQQVTELESKIHILPEIEAELTALNRDYDITKEQYEQLLSRKETAQIAKQADESTNKINFRIIDPPKAPTKPSGPKRILFFIAVLIAGLGVGTGLSLFVSQINPVVTSSRQVSQVTGIPVFGIVSAADNLGLQKWHKRKTQIFIFSNMLLLSILSALIAYFLFPDAIQALIRRIV</sequence>
<reference evidence="5" key="1">
    <citation type="journal article" date="2019" name="Int. J. Syst. Evol. Microbiol.">
        <title>The Global Catalogue of Microorganisms (GCM) 10K type strain sequencing project: providing services to taxonomists for standard genome sequencing and annotation.</title>
        <authorList>
            <consortium name="The Broad Institute Genomics Platform"/>
            <consortium name="The Broad Institute Genome Sequencing Center for Infectious Disease"/>
            <person name="Wu L."/>
            <person name="Ma J."/>
        </authorList>
    </citation>
    <scope>NUCLEOTIDE SEQUENCE [LARGE SCALE GENOMIC DNA]</scope>
    <source>
        <strain evidence="5">CGMCC 1.15922</strain>
    </source>
</reference>
<keyword evidence="2" id="KW-0472">Membrane</keyword>
<dbReference type="Pfam" id="PF13807">
    <property type="entry name" value="GNVR"/>
    <property type="match status" value="1"/>
</dbReference>
<proteinExistence type="predicted"/>
<evidence type="ECO:0000259" key="3">
    <source>
        <dbReference type="Pfam" id="PF13807"/>
    </source>
</evidence>
<feature type="transmembrane region" description="Helical" evidence="2">
    <location>
        <begin position="432"/>
        <end position="454"/>
    </location>
</feature>